<keyword evidence="3" id="KW-0808">Transferase</keyword>
<accession>A0A6L3JRX2</accession>
<sequence length="348" mass="39500">MRILQLITRSDLGGAQSVVVNLANKLCEEHEVIVVAGEGDGKMWELLDLSVKREEFSFLRRALSPINDIRTLFRLVCLYWKYRPDIVHLHSSKVGILGRIAFPESKIVYTVHGFDSIRIAYRRYLPLERILQGRCKAIVGVSKYDGRNLQEEGIQRNVRVVYNGISAPCGLGHDPFTGMKGYARKVLCIARLSPPKKIDLFLEVATRLPRYAFIWIGNQYEYTQGYPSNVFFMGSLPNAGAYNEYADLFMLSSNYEGLPMTIIEAMSFGKPVVASNVGGISEIVVNGENGYTVENVPDIFAEKIEYILENDDIYNHFSRNALERFKKDLTVDKMTVEYLKIYKAGTLH</sequence>
<comment type="caution">
    <text evidence="3">The sequence shown here is derived from an EMBL/GenBank/DDBJ whole genome shotgun (WGS) entry which is preliminary data.</text>
</comment>
<evidence type="ECO:0000259" key="1">
    <source>
        <dbReference type="Pfam" id="PF00534"/>
    </source>
</evidence>
<evidence type="ECO:0000313" key="4">
    <source>
        <dbReference type="Proteomes" id="UP000482653"/>
    </source>
</evidence>
<dbReference type="Pfam" id="PF00534">
    <property type="entry name" value="Glycos_transf_1"/>
    <property type="match status" value="1"/>
</dbReference>
<dbReference type="PANTHER" id="PTHR12526">
    <property type="entry name" value="GLYCOSYLTRANSFERASE"/>
    <property type="match status" value="1"/>
</dbReference>
<dbReference type="EMBL" id="VVYX01000060">
    <property type="protein sequence ID" value="KAA5412758.1"/>
    <property type="molecule type" value="Genomic_DNA"/>
</dbReference>
<dbReference type="PANTHER" id="PTHR12526:SF630">
    <property type="entry name" value="GLYCOSYLTRANSFERASE"/>
    <property type="match status" value="1"/>
</dbReference>
<dbReference type="AlphaFoldDB" id="A0A6L3JRX2"/>
<organism evidence="3 4">
    <name type="scientific">Bacteroides cellulosilyticus</name>
    <dbReference type="NCBI Taxonomy" id="246787"/>
    <lineage>
        <taxon>Bacteria</taxon>
        <taxon>Pseudomonadati</taxon>
        <taxon>Bacteroidota</taxon>
        <taxon>Bacteroidia</taxon>
        <taxon>Bacteroidales</taxon>
        <taxon>Bacteroidaceae</taxon>
        <taxon>Bacteroides</taxon>
    </lineage>
</organism>
<dbReference type="Gene3D" id="3.40.50.2000">
    <property type="entry name" value="Glycogen Phosphorylase B"/>
    <property type="match status" value="2"/>
</dbReference>
<dbReference type="InterPro" id="IPR001296">
    <property type="entry name" value="Glyco_trans_1"/>
</dbReference>
<dbReference type="GO" id="GO:0016757">
    <property type="term" value="F:glycosyltransferase activity"/>
    <property type="evidence" value="ECO:0007669"/>
    <property type="project" value="InterPro"/>
</dbReference>
<dbReference type="InterPro" id="IPR028098">
    <property type="entry name" value="Glyco_trans_4-like_N"/>
</dbReference>
<feature type="domain" description="Glycosyltransferase subfamily 4-like N-terminal" evidence="2">
    <location>
        <begin position="13"/>
        <end position="165"/>
    </location>
</feature>
<reference evidence="3 4" key="1">
    <citation type="journal article" date="2019" name="Nat. Med.">
        <title>A library of human gut bacterial isolates paired with longitudinal multiomics data enables mechanistic microbiome research.</title>
        <authorList>
            <person name="Poyet M."/>
            <person name="Groussin M."/>
            <person name="Gibbons S.M."/>
            <person name="Avila-Pacheco J."/>
            <person name="Jiang X."/>
            <person name="Kearney S.M."/>
            <person name="Perrotta A.R."/>
            <person name="Berdy B."/>
            <person name="Zhao S."/>
            <person name="Lieberman T.D."/>
            <person name="Swanson P.K."/>
            <person name="Smith M."/>
            <person name="Roesemann S."/>
            <person name="Alexander J.E."/>
            <person name="Rich S.A."/>
            <person name="Livny J."/>
            <person name="Vlamakis H."/>
            <person name="Clish C."/>
            <person name="Bullock K."/>
            <person name="Deik A."/>
            <person name="Scott J."/>
            <person name="Pierce K.A."/>
            <person name="Xavier R.J."/>
            <person name="Alm E.J."/>
        </authorList>
    </citation>
    <scope>NUCLEOTIDE SEQUENCE [LARGE SCALE GENOMIC DNA]</scope>
    <source>
        <strain evidence="3 4">BIOML-A8</strain>
    </source>
</reference>
<proteinExistence type="predicted"/>
<dbReference type="SUPFAM" id="SSF53756">
    <property type="entry name" value="UDP-Glycosyltransferase/glycogen phosphorylase"/>
    <property type="match status" value="1"/>
</dbReference>
<name>A0A6L3JRX2_9BACE</name>
<feature type="domain" description="Glycosyl transferase family 1" evidence="1">
    <location>
        <begin position="184"/>
        <end position="323"/>
    </location>
</feature>
<dbReference type="Pfam" id="PF13439">
    <property type="entry name" value="Glyco_transf_4"/>
    <property type="match status" value="1"/>
</dbReference>
<protein>
    <submittedName>
        <fullName evidence="3">Glycosyltransferase family 4 protein</fullName>
    </submittedName>
</protein>
<evidence type="ECO:0000313" key="3">
    <source>
        <dbReference type="EMBL" id="KAA5412758.1"/>
    </source>
</evidence>
<evidence type="ECO:0000259" key="2">
    <source>
        <dbReference type="Pfam" id="PF13439"/>
    </source>
</evidence>
<gene>
    <name evidence="3" type="ORF">F2Y87_27275</name>
</gene>
<dbReference type="Proteomes" id="UP000482653">
    <property type="component" value="Unassembled WGS sequence"/>
</dbReference>
<dbReference type="RefSeq" id="WP_149948305.1">
    <property type="nucleotide sequence ID" value="NZ_JADNNV010000035.1"/>
</dbReference>